<dbReference type="OrthoDB" id="2713924at2759"/>
<reference evidence="1 2" key="1">
    <citation type="submission" date="2014-04" db="EMBL/GenBank/DDBJ databases">
        <authorList>
            <consortium name="DOE Joint Genome Institute"/>
            <person name="Kuo A."/>
            <person name="Gay G."/>
            <person name="Dore J."/>
            <person name="Kohler A."/>
            <person name="Nagy L.G."/>
            <person name="Floudas D."/>
            <person name="Copeland A."/>
            <person name="Barry K.W."/>
            <person name="Cichocki N."/>
            <person name="Veneault-Fourrey C."/>
            <person name="LaButti K."/>
            <person name="Lindquist E.A."/>
            <person name="Lipzen A."/>
            <person name="Lundell T."/>
            <person name="Morin E."/>
            <person name="Murat C."/>
            <person name="Sun H."/>
            <person name="Tunlid A."/>
            <person name="Henrissat B."/>
            <person name="Grigoriev I.V."/>
            <person name="Hibbett D.S."/>
            <person name="Martin F."/>
            <person name="Nordberg H.P."/>
            <person name="Cantor M.N."/>
            <person name="Hua S.X."/>
        </authorList>
    </citation>
    <scope>NUCLEOTIDE SEQUENCE [LARGE SCALE GENOMIC DNA]</scope>
    <source>
        <strain evidence="2">h7</strain>
    </source>
</reference>
<feature type="non-terminal residue" evidence="1">
    <location>
        <position position="57"/>
    </location>
</feature>
<reference evidence="2" key="2">
    <citation type="submission" date="2015-01" db="EMBL/GenBank/DDBJ databases">
        <title>Evolutionary Origins and Diversification of the Mycorrhizal Mutualists.</title>
        <authorList>
            <consortium name="DOE Joint Genome Institute"/>
            <consortium name="Mycorrhizal Genomics Consortium"/>
            <person name="Kohler A."/>
            <person name="Kuo A."/>
            <person name="Nagy L.G."/>
            <person name="Floudas D."/>
            <person name="Copeland A."/>
            <person name="Barry K.W."/>
            <person name="Cichocki N."/>
            <person name="Veneault-Fourrey C."/>
            <person name="LaButti K."/>
            <person name="Lindquist E.A."/>
            <person name="Lipzen A."/>
            <person name="Lundell T."/>
            <person name="Morin E."/>
            <person name="Murat C."/>
            <person name="Riley R."/>
            <person name="Ohm R."/>
            <person name="Sun H."/>
            <person name="Tunlid A."/>
            <person name="Henrissat B."/>
            <person name="Grigoriev I.V."/>
            <person name="Hibbett D.S."/>
            <person name="Martin F."/>
        </authorList>
    </citation>
    <scope>NUCLEOTIDE SEQUENCE [LARGE SCALE GENOMIC DNA]</scope>
    <source>
        <strain evidence="2">h7</strain>
    </source>
</reference>
<evidence type="ECO:0000313" key="1">
    <source>
        <dbReference type="EMBL" id="KIM43816.1"/>
    </source>
</evidence>
<keyword evidence="2" id="KW-1185">Reference proteome</keyword>
<dbReference type="AlphaFoldDB" id="A0A0C3CJA6"/>
<sequence>MARNRLIEGMPTTFSTASPNCGSCVIGKQTKTPVPKKREEGPGHRATRKLEKVWVDL</sequence>
<gene>
    <name evidence="1" type="ORF">M413DRAFT_52689</name>
</gene>
<accession>A0A0C3CJA6</accession>
<evidence type="ECO:0000313" key="2">
    <source>
        <dbReference type="Proteomes" id="UP000053424"/>
    </source>
</evidence>
<dbReference type="Proteomes" id="UP000053424">
    <property type="component" value="Unassembled WGS sequence"/>
</dbReference>
<organism evidence="1 2">
    <name type="scientific">Hebeloma cylindrosporum</name>
    <dbReference type="NCBI Taxonomy" id="76867"/>
    <lineage>
        <taxon>Eukaryota</taxon>
        <taxon>Fungi</taxon>
        <taxon>Dikarya</taxon>
        <taxon>Basidiomycota</taxon>
        <taxon>Agaricomycotina</taxon>
        <taxon>Agaricomycetes</taxon>
        <taxon>Agaricomycetidae</taxon>
        <taxon>Agaricales</taxon>
        <taxon>Agaricineae</taxon>
        <taxon>Hymenogastraceae</taxon>
        <taxon>Hebeloma</taxon>
    </lineage>
</organism>
<proteinExistence type="predicted"/>
<dbReference type="EMBL" id="KN831775">
    <property type="protein sequence ID" value="KIM43816.1"/>
    <property type="molecule type" value="Genomic_DNA"/>
</dbReference>
<name>A0A0C3CJA6_HEBCY</name>
<protein>
    <submittedName>
        <fullName evidence="1">Uncharacterized protein</fullName>
    </submittedName>
</protein>
<dbReference type="HOGENOM" id="CLU_2812788_0_0_1"/>